<feature type="domain" description="Methyltransferase" evidence="1">
    <location>
        <begin position="39"/>
        <end position="127"/>
    </location>
</feature>
<dbReference type="GO" id="GO:0032259">
    <property type="term" value="P:methylation"/>
    <property type="evidence" value="ECO:0007669"/>
    <property type="project" value="UniProtKB-KW"/>
</dbReference>
<sequence>MTEPFDLIAERYDESFQDRTGQLAAGRWLLDELPRPARVLDLGCGSGLPTARQLTAGGLAVVGVDSSARMLDLARRNAPDAEYHLGDLRAVPDAVGEIDAVAAFFSLLMLPRAAFTPTLAGLRDRLRGPRLLALGMVDGDLDDVPVDFLGVPVRVSALPAGALRAAVEAAGFTVRALHRRTTALGDTTETHLFLYASA</sequence>
<gene>
    <name evidence="2" type="ORF">Aru02nite_29900</name>
</gene>
<dbReference type="AlphaFoldDB" id="A0A8J3IXY2"/>
<keyword evidence="2" id="KW-0808">Transferase</keyword>
<dbReference type="Pfam" id="PF13649">
    <property type="entry name" value="Methyltransf_25"/>
    <property type="match status" value="1"/>
</dbReference>
<dbReference type="Gene3D" id="3.40.50.150">
    <property type="entry name" value="Vaccinia Virus protein VP39"/>
    <property type="match status" value="1"/>
</dbReference>
<dbReference type="GO" id="GO:0010420">
    <property type="term" value="F:polyprenyldihydroxybenzoate methyltransferase activity"/>
    <property type="evidence" value="ECO:0007669"/>
    <property type="project" value="TreeGrafter"/>
</dbReference>
<dbReference type="PANTHER" id="PTHR43464">
    <property type="entry name" value="METHYLTRANSFERASE"/>
    <property type="match status" value="1"/>
</dbReference>
<organism evidence="2 3">
    <name type="scientific">Actinocatenispora rupis</name>
    <dbReference type="NCBI Taxonomy" id="519421"/>
    <lineage>
        <taxon>Bacteria</taxon>
        <taxon>Bacillati</taxon>
        <taxon>Actinomycetota</taxon>
        <taxon>Actinomycetes</taxon>
        <taxon>Micromonosporales</taxon>
        <taxon>Micromonosporaceae</taxon>
        <taxon>Actinocatenispora</taxon>
    </lineage>
</organism>
<proteinExistence type="predicted"/>
<dbReference type="CDD" id="cd02440">
    <property type="entry name" value="AdoMet_MTases"/>
    <property type="match status" value="1"/>
</dbReference>
<dbReference type="PANTHER" id="PTHR43464:SF89">
    <property type="entry name" value="METHYLTRANSFERASE"/>
    <property type="match status" value="1"/>
</dbReference>
<dbReference type="Proteomes" id="UP000612808">
    <property type="component" value="Unassembled WGS sequence"/>
</dbReference>
<evidence type="ECO:0000313" key="3">
    <source>
        <dbReference type="Proteomes" id="UP000612808"/>
    </source>
</evidence>
<dbReference type="EMBL" id="BOMB01000017">
    <property type="protein sequence ID" value="GID12101.1"/>
    <property type="molecule type" value="Genomic_DNA"/>
</dbReference>
<dbReference type="RefSeq" id="WP_203658104.1">
    <property type="nucleotide sequence ID" value="NZ_BAAAZM010000009.1"/>
</dbReference>
<accession>A0A8J3IXY2</accession>
<comment type="caution">
    <text evidence="2">The sequence shown here is derived from an EMBL/GenBank/DDBJ whole genome shotgun (WGS) entry which is preliminary data.</text>
</comment>
<dbReference type="InterPro" id="IPR029063">
    <property type="entry name" value="SAM-dependent_MTases_sf"/>
</dbReference>
<evidence type="ECO:0000259" key="1">
    <source>
        <dbReference type="Pfam" id="PF13649"/>
    </source>
</evidence>
<evidence type="ECO:0000313" key="2">
    <source>
        <dbReference type="EMBL" id="GID12101.1"/>
    </source>
</evidence>
<keyword evidence="2" id="KW-0489">Methyltransferase</keyword>
<keyword evidence="3" id="KW-1185">Reference proteome</keyword>
<dbReference type="InterPro" id="IPR041698">
    <property type="entry name" value="Methyltransf_25"/>
</dbReference>
<dbReference type="SUPFAM" id="SSF53335">
    <property type="entry name" value="S-adenosyl-L-methionine-dependent methyltransferases"/>
    <property type="match status" value="1"/>
</dbReference>
<name>A0A8J3IXY2_9ACTN</name>
<reference evidence="2" key="1">
    <citation type="submission" date="2021-01" db="EMBL/GenBank/DDBJ databases">
        <title>Whole genome shotgun sequence of Actinocatenispora rupis NBRC 107355.</title>
        <authorList>
            <person name="Komaki H."/>
            <person name="Tamura T."/>
        </authorList>
    </citation>
    <scope>NUCLEOTIDE SEQUENCE</scope>
    <source>
        <strain evidence="2">NBRC 107355</strain>
    </source>
</reference>
<protein>
    <submittedName>
        <fullName evidence="2">Methyltransferase</fullName>
    </submittedName>
</protein>